<comment type="caution">
    <text evidence="2">The sequence shown here is derived from an EMBL/GenBank/DDBJ whole genome shotgun (WGS) entry which is preliminary data.</text>
</comment>
<organism evidence="2 3">
    <name type="scientific">Candidatus Clostridium stratigraminis</name>
    <dbReference type="NCBI Taxonomy" id="3381661"/>
    <lineage>
        <taxon>Bacteria</taxon>
        <taxon>Bacillati</taxon>
        <taxon>Bacillota</taxon>
        <taxon>Clostridia</taxon>
        <taxon>Eubacteriales</taxon>
        <taxon>Clostridiaceae</taxon>
        <taxon>Clostridium</taxon>
    </lineage>
</organism>
<evidence type="ECO:0000313" key="2">
    <source>
        <dbReference type="EMBL" id="MFL0245833.1"/>
    </source>
</evidence>
<dbReference type="InterPro" id="IPR014255">
    <property type="entry name" value="Spore_coat_CotS"/>
</dbReference>
<dbReference type="SUPFAM" id="SSF56112">
    <property type="entry name" value="Protein kinase-like (PK-like)"/>
    <property type="match status" value="1"/>
</dbReference>
<dbReference type="Gene3D" id="3.30.200.20">
    <property type="entry name" value="Phosphorylase Kinase, domain 1"/>
    <property type="match status" value="1"/>
</dbReference>
<dbReference type="InterPro" id="IPR011009">
    <property type="entry name" value="Kinase-like_dom_sf"/>
</dbReference>
<feature type="domain" description="Aminoglycoside phosphotransferase" evidence="1">
    <location>
        <begin position="193"/>
        <end position="244"/>
    </location>
</feature>
<dbReference type="EMBL" id="JBJHZZ010000001">
    <property type="protein sequence ID" value="MFL0245833.1"/>
    <property type="molecule type" value="Genomic_DNA"/>
</dbReference>
<keyword evidence="2" id="KW-0167">Capsid protein</keyword>
<evidence type="ECO:0000313" key="3">
    <source>
        <dbReference type="Proteomes" id="UP001623591"/>
    </source>
</evidence>
<proteinExistence type="predicted"/>
<reference evidence="2 3" key="1">
    <citation type="submission" date="2024-11" db="EMBL/GenBank/DDBJ databases">
        <authorList>
            <person name="Heng Y.C."/>
            <person name="Lim A.C.H."/>
            <person name="Lee J.K.Y."/>
            <person name="Kittelmann S."/>
        </authorList>
    </citation>
    <scope>NUCLEOTIDE SEQUENCE [LARGE SCALE GENOMIC DNA]</scope>
    <source>
        <strain evidence="2 3">WILCCON 0185</strain>
    </source>
</reference>
<accession>A0ABW8SZR8</accession>
<name>A0ABW8SZR8_9CLOT</name>
<protein>
    <submittedName>
        <fullName evidence="2">CotS family spore coat protein</fullName>
    </submittedName>
</protein>
<dbReference type="Proteomes" id="UP001623591">
    <property type="component" value="Unassembled WGS sequence"/>
</dbReference>
<dbReference type="Gene3D" id="3.90.1200.10">
    <property type="match status" value="1"/>
</dbReference>
<dbReference type="NCBIfam" id="TIGR02906">
    <property type="entry name" value="spore_CotS"/>
    <property type="match status" value="1"/>
</dbReference>
<dbReference type="Pfam" id="PF01636">
    <property type="entry name" value="APH"/>
    <property type="match status" value="1"/>
</dbReference>
<gene>
    <name evidence="2" type="ORF">ACJDUG_02435</name>
</gene>
<dbReference type="InterPro" id="IPR002575">
    <property type="entry name" value="Aminoglycoside_PTrfase"/>
</dbReference>
<dbReference type="PANTHER" id="PTHR39179:SF1">
    <property type="entry name" value="SPORE COAT PROTEIN I"/>
    <property type="match status" value="1"/>
</dbReference>
<sequence>MNIEELRQTIENSYGLSINDIEKIKNVYRIRTADNVYCLKMIKYCFPHFWFILSAIKHLQKNGFEKVPDIICKLDGTDYISLDNYNAYLTKWISARECNYDNPLDVAKASRKLAELHDKSQGFCVTDKMQPRVYWYKWIDNFKTRKNEILDFKKRIEVKGKKSEFDYIYLSKMENELIKADSSIENLLKSSYFEKVKEDETKKGFCHHDYAHHNLLIEDLGAINIIDFDYCILDINLHDLSSLLLRKMKNGKWDIAEALFILDNYSDVKEISNNDIPIMSAFMEFPQDYWQTGIQYYWEEQPWGEDFFVKKLKKIYEDEEEKQDFLDEFCDLSYNV</sequence>
<keyword evidence="3" id="KW-1185">Reference proteome</keyword>
<evidence type="ECO:0000259" key="1">
    <source>
        <dbReference type="Pfam" id="PF01636"/>
    </source>
</evidence>
<dbReference type="RefSeq" id="WP_406768289.1">
    <property type="nucleotide sequence ID" value="NZ_JBJHZZ010000001.1"/>
</dbReference>
<dbReference type="InterPro" id="IPR047175">
    <property type="entry name" value="CotS-like"/>
</dbReference>
<dbReference type="PANTHER" id="PTHR39179">
    <property type="entry name" value="SPORE COAT PROTEIN I"/>
    <property type="match status" value="1"/>
</dbReference>
<keyword evidence="2" id="KW-0946">Virion</keyword>